<keyword evidence="5" id="KW-1185">Reference proteome</keyword>
<sequence length="728" mass="82526">MGDVDDWVDKAEEERLGIIGKYDKGREEGAEIEPWDDPAFEIYHVTDHYGFIHDQRFPLKFNPEENKFRFVEAERADKWVKMHASWDKYKSSDKLRNRTFKGIPNKVRGFFWGLFLDLPTIKEQQKGKYEEMYQLARQHSLDVRQIDLDVNRTYRDNIMFRERYGVKQRSLFNILCAYSIYNSEVGYCQGMSQVAALLLMYMDEEDAFWGLSQLMTHHKYGMHGFFIAGFPKLVRFQKHHDKVLKSMIPKLKKHFDKHGVDVGLYTLKWFFQCFLDRVPFELGLRLWDIFLMDGDRVLTCGAYSILKMHHKQLLAKKNMDDLLDYLQSSIPNDLTISNDKAIEIYQRCLEDLQRKKLDVAGDVGEDELPKKPFGLIENIVKPIPVRKEQRISMRLNRTPPMAQKELTDNSECESREEEDEDASSEKASASRVTVTSAASSSMANSPRNISRPLSSISNFSYASAIEDYNSSNKSTPLKMNGVSSSSNKSKSSTVHNSDYKVTSVGYGWYESKPEREEEEDEEGSMENGSVETVESVELMDTQIISVHQGPQGDYSTGYSEDYKVSFKTGKGVRINNERSGRTPPPPPARSLDPKPHPPLSSIIHSTTIPVVESSSSMGSSSHNGDKSIINRRETAVVSSARLSSSSSSRSAVKEHSKISPISDAPSWSSSSISIPSGGEAVRIHVPYSNSNDISTIPVSTTPVPVTPRSNFDTLKNDPNRIKIDISSK</sequence>
<dbReference type="OMA" id="AFEIYHV"/>
<dbReference type="EMBL" id="LNIX01000006">
    <property type="protein sequence ID" value="OXA53296.1"/>
    <property type="molecule type" value="Genomic_DNA"/>
</dbReference>
<name>A0A226E9K7_FOLCA</name>
<dbReference type="InterPro" id="IPR050302">
    <property type="entry name" value="Rab_GAP_TBC_domain"/>
</dbReference>
<gene>
    <name evidence="4" type="ORF">Fcan01_12602</name>
</gene>
<dbReference type="InterPro" id="IPR035969">
    <property type="entry name" value="Rab-GAP_TBC_sf"/>
</dbReference>
<dbReference type="Gene3D" id="1.10.8.270">
    <property type="entry name" value="putative rabgap domain of human tbc1 domain family member 14 like domains"/>
    <property type="match status" value="1"/>
</dbReference>
<reference evidence="4 5" key="1">
    <citation type="submission" date="2015-12" db="EMBL/GenBank/DDBJ databases">
        <title>The genome of Folsomia candida.</title>
        <authorList>
            <person name="Faddeeva A."/>
            <person name="Derks M.F."/>
            <person name="Anvar Y."/>
            <person name="Smit S."/>
            <person name="Van Straalen N."/>
            <person name="Roelofs D."/>
        </authorList>
    </citation>
    <scope>NUCLEOTIDE SEQUENCE [LARGE SCALE GENOMIC DNA]</scope>
    <source>
        <strain evidence="4 5">VU population</strain>
        <tissue evidence="4">Whole body</tissue>
    </source>
</reference>
<feature type="region of interest" description="Disordered" evidence="2">
    <location>
        <begin position="640"/>
        <end position="670"/>
    </location>
</feature>
<comment type="caution">
    <text evidence="4">The sequence shown here is derived from an EMBL/GenBank/DDBJ whole genome shotgun (WGS) entry which is preliminary data.</text>
</comment>
<feature type="region of interest" description="Disordered" evidence="2">
    <location>
        <begin position="611"/>
        <end position="630"/>
    </location>
</feature>
<dbReference type="Gene3D" id="1.10.472.80">
    <property type="entry name" value="Ypt/Rab-GAP domain of gyp1p, domain 3"/>
    <property type="match status" value="1"/>
</dbReference>
<dbReference type="GO" id="GO:0005096">
    <property type="term" value="F:GTPase activator activity"/>
    <property type="evidence" value="ECO:0007669"/>
    <property type="project" value="UniProtKB-KW"/>
</dbReference>
<dbReference type="STRING" id="158441.A0A226E9K7"/>
<organism evidence="4 5">
    <name type="scientific">Folsomia candida</name>
    <name type="common">Springtail</name>
    <dbReference type="NCBI Taxonomy" id="158441"/>
    <lineage>
        <taxon>Eukaryota</taxon>
        <taxon>Metazoa</taxon>
        <taxon>Ecdysozoa</taxon>
        <taxon>Arthropoda</taxon>
        <taxon>Hexapoda</taxon>
        <taxon>Collembola</taxon>
        <taxon>Entomobryomorpha</taxon>
        <taxon>Isotomoidea</taxon>
        <taxon>Isotomidae</taxon>
        <taxon>Proisotominae</taxon>
        <taxon>Folsomia</taxon>
    </lineage>
</organism>
<feature type="region of interest" description="Disordered" evidence="2">
    <location>
        <begin position="470"/>
        <end position="496"/>
    </location>
</feature>
<dbReference type="FunFam" id="1.10.472.80:FF:000019">
    <property type="entry name" value="USP6 N-terminal like"/>
    <property type="match status" value="1"/>
</dbReference>
<dbReference type="InterPro" id="IPR000195">
    <property type="entry name" value="Rab-GAP-TBC_dom"/>
</dbReference>
<feature type="compositionally biased region" description="Low complexity" evidence="2">
    <location>
        <begin position="640"/>
        <end position="650"/>
    </location>
</feature>
<accession>A0A226E9K7</accession>
<dbReference type="OrthoDB" id="294251at2759"/>
<evidence type="ECO:0000313" key="5">
    <source>
        <dbReference type="Proteomes" id="UP000198287"/>
    </source>
</evidence>
<feature type="region of interest" description="Disordered" evidence="2">
    <location>
        <begin position="510"/>
        <end position="537"/>
    </location>
</feature>
<dbReference type="AlphaFoldDB" id="A0A226E9K7"/>
<evidence type="ECO:0000256" key="2">
    <source>
        <dbReference type="SAM" id="MobiDB-lite"/>
    </source>
</evidence>
<dbReference type="PROSITE" id="PS50086">
    <property type="entry name" value="TBC_RABGAP"/>
    <property type="match status" value="1"/>
</dbReference>
<dbReference type="PANTHER" id="PTHR47219">
    <property type="entry name" value="RAB GTPASE-ACTIVATING PROTEIN 1-LIKE"/>
    <property type="match status" value="1"/>
</dbReference>
<feature type="compositionally biased region" description="Low complexity" evidence="2">
    <location>
        <begin position="658"/>
        <end position="670"/>
    </location>
</feature>
<evidence type="ECO:0000256" key="1">
    <source>
        <dbReference type="ARBA" id="ARBA00022468"/>
    </source>
</evidence>
<dbReference type="SUPFAM" id="SSF47923">
    <property type="entry name" value="Ypt/Rab-GAP domain of gyp1p"/>
    <property type="match status" value="2"/>
</dbReference>
<evidence type="ECO:0000313" key="4">
    <source>
        <dbReference type="EMBL" id="OXA53296.1"/>
    </source>
</evidence>
<keyword evidence="1" id="KW-0343">GTPase activation</keyword>
<dbReference type="SMART" id="SM00164">
    <property type="entry name" value="TBC"/>
    <property type="match status" value="1"/>
</dbReference>
<feature type="compositionally biased region" description="Low complexity" evidence="2">
    <location>
        <begin position="482"/>
        <end position="496"/>
    </location>
</feature>
<feature type="region of interest" description="Disordered" evidence="2">
    <location>
        <begin position="568"/>
        <end position="602"/>
    </location>
</feature>
<proteinExistence type="predicted"/>
<evidence type="ECO:0000259" key="3">
    <source>
        <dbReference type="PROSITE" id="PS50086"/>
    </source>
</evidence>
<dbReference type="PANTHER" id="PTHR47219:SF19">
    <property type="entry name" value="USP6 N-TERMINAL-LIKE PROTEIN ISOFORM X1"/>
    <property type="match status" value="1"/>
</dbReference>
<feature type="region of interest" description="Disordered" evidence="2">
    <location>
        <begin position="391"/>
        <end position="453"/>
    </location>
</feature>
<feature type="compositionally biased region" description="Acidic residues" evidence="2">
    <location>
        <begin position="408"/>
        <end position="422"/>
    </location>
</feature>
<dbReference type="FunFam" id="1.10.8.270:FF:000010">
    <property type="entry name" value="Putative USP6 N-terminal-like protein"/>
    <property type="match status" value="1"/>
</dbReference>
<feature type="domain" description="Rab-GAP TBC" evidence="3">
    <location>
        <begin position="102"/>
        <end position="294"/>
    </location>
</feature>
<dbReference type="Proteomes" id="UP000198287">
    <property type="component" value="Unassembled WGS sequence"/>
</dbReference>
<dbReference type="GO" id="GO:0031267">
    <property type="term" value="F:small GTPase binding"/>
    <property type="evidence" value="ECO:0007669"/>
    <property type="project" value="TreeGrafter"/>
</dbReference>
<protein>
    <submittedName>
        <fullName evidence="4">USP6 N-terminal-like protein</fullName>
    </submittedName>
</protein>
<feature type="compositionally biased region" description="Low complexity" evidence="2">
    <location>
        <begin position="425"/>
        <end position="448"/>
    </location>
</feature>
<dbReference type="Pfam" id="PF00566">
    <property type="entry name" value="RabGAP-TBC"/>
    <property type="match status" value="1"/>
</dbReference>